<dbReference type="EMBL" id="KN400856">
    <property type="protein sequence ID" value="KHG14100.1"/>
    <property type="molecule type" value="Genomic_DNA"/>
</dbReference>
<reference evidence="2" key="1">
    <citation type="submission" date="2014-09" db="EMBL/GenBank/DDBJ databases">
        <authorList>
            <person name="Mudge J."/>
            <person name="Ramaraj T."/>
            <person name="Lindquist I.E."/>
            <person name="Bharti A.K."/>
            <person name="Sundararajan A."/>
            <person name="Cameron C.T."/>
            <person name="Woodward J.E."/>
            <person name="May G.D."/>
            <person name="Brubaker C."/>
            <person name="Broadhvest J."/>
            <person name="Wilkins T.A."/>
        </authorList>
    </citation>
    <scope>NUCLEOTIDE SEQUENCE</scope>
    <source>
        <strain evidence="2">cv. AKA8401</strain>
    </source>
</reference>
<keyword evidence="2" id="KW-1185">Reference proteome</keyword>
<evidence type="ECO:0000313" key="2">
    <source>
        <dbReference type="Proteomes" id="UP000032142"/>
    </source>
</evidence>
<evidence type="ECO:0000313" key="1">
    <source>
        <dbReference type="EMBL" id="KHG14100.1"/>
    </source>
</evidence>
<gene>
    <name evidence="1" type="ORF">F383_16885</name>
</gene>
<sequence length="11" mass="1284">MPTITDLARYC</sequence>
<organism evidence="1 2">
    <name type="scientific">Gossypium arboreum</name>
    <name type="common">Tree cotton</name>
    <name type="synonym">Gossypium nanking</name>
    <dbReference type="NCBI Taxonomy" id="29729"/>
    <lineage>
        <taxon>Eukaryota</taxon>
        <taxon>Viridiplantae</taxon>
        <taxon>Streptophyta</taxon>
        <taxon>Embryophyta</taxon>
        <taxon>Tracheophyta</taxon>
        <taxon>Spermatophyta</taxon>
        <taxon>Magnoliopsida</taxon>
        <taxon>eudicotyledons</taxon>
        <taxon>Gunneridae</taxon>
        <taxon>Pentapetalae</taxon>
        <taxon>rosids</taxon>
        <taxon>malvids</taxon>
        <taxon>Malvales</taxon>
        <taxon>Malvaceae</taxon>
        <taxon>Malvoideae</taxon>
        <taxon>Gossypium</taxon>
    </lineage>
</organism>
<accession>A0A0B0NML7</accession>
<protein>
    <submittedName>
        <fullName evidence="1">Uncharacterized protein</fullName>
    </submittedName>
</protein>
<proteinExistence type="predicted"/>
<dbReference type="Proteomes" id="UP000032142">
    <property type="component" value="Unassembled WGS sequence"/>
</dbReference>
<name>A0A0B0NML7_GOSAR</name>